<feature type="chain" id="PRO_5029671677" description="C-type lectin domain-containing protein" evidence="1">
    <location>
        <begin position="22"/>
        <end position="164"/>
    </location>
</feature>
<dbReference type="OMA" id="CVAFANY"/>
<evidence type="ECO:0000259" key="2">
    <source>
        <dbReference type="PROSITE" id="PS50041"/>
    </source>
</evidence>
<dbReference type="SUPFAM" id="SSF56436">
    <property type="entry name" value="C-type lectin-like"/>
    <property type="match status" value="1"/>
</dbReference>
<keyword evidence="4" id="KW-1185">Reference proteome</keyword>
<dbReference type="GeneID" id="115927659"/>
<dbReference type="AlphaFoldDB" id="A0A7M7PDK7"/>
<reference evidence="3" key="2">
    <citation type="submission" date="2021-01" db="UniProtKB">
        <authorList>
            <consortium name="EnsemblMetazoa"/>
        </authorList>
    </citation>
    <scope>IDENTIFICATION</scope>
</reference>
<organism evidence="3 4">
    <name type="scientific">Strongylocentrotus purpuratus</name>
    <name type="common">Purple sea urchin</name>
    <dbReference type="NCBI Taxonomy" id="7668"/>
    <lineage>
        <taxon>Eukaryota</taxon>
        <taxon>Metazoa</taxon>
        <taxon>Echinodermata</taxon>
        <taxon>Eleutherozoa</taxon>
        <taxon>Echinozoa</taxon>
        <taxon>Echinoidea</taxon>
        <taxon>Euechinoidea</taxon>
        <taxon>Echinacea</taxon>
        <taxon>Camarodonta</taxon>
        <taxon>Echinidea</taxon>
        <taxon>Strongylocentrotidae</taxon>
        <taxon>Strongylocentrotus</taxon>
    </lineage>
</organism>
<sequence>MASNFTISLLLLASIACLAKGCCPEKFMQVGDRCYHFSSYKKTWSDANRECEDLGAHLVSFHSSAESEDVYDLWKSFTDVSYADDGNRAYWIGLNDREYEGSFKWSDGTSVDYYHWQSGEPNNDRGEDCVSPRNYGSSDYDRQKWNDYDCDENKSFFCYKPFTS</sequence>
<dbReference type="Gene3D" id="3.10.100.10">
    <property type="entry name" value="Mannose-Binding Protein A, subunit A"/>
    <property type="match status" value="1"/>
</dbReference>
<evidence type="ECO:0000256" key="1">
    <source>
        <dbReference type="SAM" id="SignalP"/>
    </source>
</evidence>
<dbReference type="GO" id="GO:0038187">
    <property type="term" value="F:pattern recognition receptor activity"/>
    <property type="evidence" value="ECO:0000318"/>
    <property type="project" value="GO_Central"/>
</dbReference>
<dbReference type="InParanoid" id="A0A7M7PDK7"/>
<dbReference type="PROSITE" id="PS50041">
    <property type="entry name" value="C_TYPE_LECTIN_2"/>
    <property type="match status" value="1"/>
</dbReference>
<keyword evidence="1" id="KW-0732">Signal</keyword>
<dbReference type="OrthoDB" id="418245at2759"/>
<feature type="domain" description="C-type lectin" evidence="2">
    <location>
        <begin position="30"/>
        <end position="159"/>
    </location>
</feature>
<dbReference type="EnsemblMetazoa" id="XM_030993799">
    <property type="protein sequence ID" value="XP_030849659"/>
    <property type="gene ID" value="LOC115927659"/>
</dbReference>
<dbReference type="InterPro" id="IPR001304">
    <property type="entry name" value="C-type_lectin-like"/>
</dbReference>
<dbReference type="InterPro" id="IPR016186">
    <property type="entry name" value="C-type_lectin-like/link_sf"/>
</dbReference>
<dbReference type="PANTHER" id="PTHR22803">
    <property type="entry name" value="MANNOSE, PHOSPHOLIPASE, LECTIN RECEPTOR RELATED"/>
    <property type="match status" value="1"/>
</dbReference>
<dbReference type="InterPro" id="IPR050111">
    <property type="entry name" value="C-type_lectin/snaclec_domain"/>
</dbReference>
<feature type="signal peptide" evidence="1">
    <location>
        <begin position="1"/>
        <end position="21"/>
    </location>
</feature>
<dbReference type="GO" id="GO:0030246">
    <property type="term" value="F:carbohydrate binding"/>
    <property type="evidence" value="ECO:0000318"/>
    <property type="project" value="GO_Central"/>
</dbReference>
<dbReference type="GO" id="GO:0009897">
    <property type="term" value="C:external side of plasma membrane"/>
    <property type="evidence" value="ECO:0000318"/>
    <property type="project" value="GO_Central"/>
</dbReference>
<accession>A0A7M7PDK7</accession>
<dbReference type="RefSeq" id="XP_030849659.1">
    <property type="nucleotide sequence ID" value="XM_030993799.1"/>
</dbReference>
<name>A0A7M7PDK7_STRPU</name>
<reference evidence="4" key="1">
    <citation type="submission" date="2015-02" db="EMBL/GenBank/DDBJ databases">
        <title>Genome sequencing for Strongylocentrotus purpuratus.</title>
        <authorList>
            <person name="Murali S."/>
            <person name="Liu Y."/>
            <person name="Vee V."/>
            <person name="English A."/>
            <person name="Wang M."/>
            <person name="Skinner E."/>
            <person name="Han Y."/>
            <person name="Muzny D.M."/>
            <person name="Worley K.C."/>
            <person name="Gibbs R.A."/>
        </authorList>
    </citation>
    <scope>NUCLEOTIDE SEQUENCE</scope>
</reference>
<dbReference type="Pfam" id="PF00059">
    <property type="entry name" value="Lectin_C"/>
    <property type="match status" value="1"/>
</dbReference>
<evidence type="ECO:0000313" key="4">
    <source>
        <dbReference type="Proteomes" id="UP000007110"/>
    </source>
</evidence>
<dbReference type="GO" id="GO:0006955">
    <property type="term" value="P:immune response"/>
    <property type="evidence" value="ECO:0000318"/>
    <property type="project" value="GO_Central"/>
</dbReference>
<dbReference type="Proteomes" id="UP000007110">
    <property type="component" value="Unassembled WGS sequence"/>
</dbReference>
<dbReference type="InterPro" id="IPR016187">
    <property type="entry name" value="CTDL_fold"/>
</dbReference>
<protein>
    <recommendedName>
        <fullName evidence="2">C-type lectin domain-containing protein</fullName>
    </recommendedName>
</protein>
<dbReference type="KEGG" id="spu:115927659"/>
<proteinExistence type="predicted"/>
<dbReference type="SMART" id="SM00034">
    <property type="entry name" value="CLECT"/>
    <property type="match status" value="1"/>
</dbReference>
<evidence type="ECO:0000313" key="3">
    <source>
        <dbReference type="EnsemblMetazoa" id="XP_030849659"/>
    </source>
</evidence>